<organism evidence="1 2">
    <name type="scientific">Jimgerdemannia flammicorona</name>
    <dbReference type="NCBI Taxonomy" id="994334"/>
    <lineage>
        <taxon>Eukaryota</taxon>
        <taxon>Fungi</taxon>
        <taxon>Fungi incertae sedis</taxon>
        <taxon>Mucoromycota</taxon>
        <taxon>Mucoromycotina</taxon>
        <taxon>Endogonomycetes</taxon>
        <taxon>Endogonales</taxon>
        <taxon>Endogonaceae</taxon>
        <taxon>Jimgerdemannia</taxon>
    </lineage>
</organism>
<keyword evidence="2" id="KW-1185">Reference proteome</keyword>
<gene>
    <name evidence="1" type="ORF">BC936DRAFT_142388</name>
</gene>
<feature type="non-terminal residue" evidence="1">
    <location>
        <position position="53"/>
    </location>
</feature>
<proteinExistence type="predicted"/>
<reference evidence="1 2" key="1">
    <citation type="journal article" date="2018" name="New Phytol.">
        <title>Phylogenomics of Endogonaceae and evolution of mycorrhizas within Mucoromycota.</title>
        <authorList>
            <person name="Chang Y."/>
            <person name="Desiro A."/>
            <person name="Na H."/>
            <person name="Sandor L."/>
            <person name="Lipzen A."/>
            <person name="Clum A."/>
            <person name="Barry K."/>
            <person name="Grigoriev I.V."/>
            <person name="Martin F.M."/>
            <person name="Stajich J.E."/>
            <person name="Smith M.E."/>
            <person name="Bonito G."/>
            <person name="Spatafora J.W."/>
        </authorList>
    </citation>
    <scope>NUCLEOTIDE SEQUENCE [LARGE SCALE GENOMIC DNA]</scope>
    <source>
        <strain evidence="1 2">GMNB39</strain>
    </source>
</reference>
<name>A0A433DF81_9FUNG</name>
<dbReference type="EMBL" id="RBNI01002257">
    <property type="protein sequence ID" value="RUP49487.1"/>
    <property type="molecule type" value="Genomic_DNA"/>
</dbReference>
<dbReference type="Proteomes" id="UP000268093">
    <property type="component" value="Unassembled WGS sequence"/>
</dbReference>
<dbReference type="OrthoDB" id="2013972at2759"/>
<accession>A0A433DF81</accession>
<protein>
    <submittedName>
        <fullName evidence="1">Uncharacterized protein</fullName>
    </submittedName>
</protein>
<evidence type="ECO:0000313" key="2">
    <source>
        <dbReference type="Proteomes" id="UP000268093"/>
    </source>
</evidence>
<sequence>MKILQSRGFDPHIGKKVGKMLKEGGFQNVKSPRVSIPVGGWKGELGNMMLDDL</sequence>
<dbReference type="AlphaFoldDB" id="A0A433DF81"/>
<evidence type="ECO:0000313" key="1">
    <source>
        <dbReference type="EMBL" id="RUP49487.1"/>
    </source>
</evidence>
<comment type="caution">
    <text evidence="1">The sequence shown here is derived from an EMBL/GenBank/DDBJ whole genome shotgun (WGS) entry which is preliminary data.</text>
</comment>